<name>A0A235EM19_9BURK</name>
<dbReference type="InterPro" id="IPR005000">
    <property type="entry name" value="Aldolase/citrate-lyase_domain"/>
</dbReference>
<dbReference type="PANTHER" id="PTHR30502">
    <property type="entry name" value="2-KETO-3-DEOXY-L-RHAMNONATE ALDOLASE"/>
    <property type="match status" value="1"/>
</dbReference>
<dbReference type="InterPro" id="IPR015813">
    <property type="entry name" value="Pyrv/PenolPyrv_kinase-like_dom"/>
</dbReference>
<dbReference type="RefSeq" id="WP_094290225.1">
    <property type="nucleotide sequence ID" value="NZ_NOIG01000008.1"/>
</dbReference>
<accession>A0A235EM19</accession>
<dbReference type="Gene3D" id="3.20.20.60">
    <property type="entry name" value="Phosphoenolpyruvate-binding domains"/>
    <property type="match status" value="1"/>
</dbReference>
<protein>
    <submittedName>
        <fullName evidence="5">2-dehydro-3-deoxyglucarate aldolase</fullName>
    </submittedName>
</protein>
<evidence type="ECO:0000256" key="3">
    <source>
        <dbReference type="ARBA" id="ARBA00023239"/>
    </source>
</evidence>
<feature type="domain" description="HpcH/HpaI aldolase/citrate lyase" evidence="4">
    <location>
        <begin position="18"/>
        <end position="253"/>
    </location>
</feature>
<evidence type="ECO:0000259" key="4">
    <source>
        <dbReference type="Pfam" id="PF03328"/>
    </source>
</evidence>
<dbReference type="InterPro" id="IPR050251">
    <property type="entry name" value="HpcH-HpaI_aldolase"/>
</dbReference>
<keyword evidence="3" id="KW-0456">Lyase</keyword>
<sequence length="277" mass="29062">MHTPTNSFKQALARSEAQIGLWLGLADAYTAEILAGTGYDWLLVDGEHAPNDLRSILHQLQAIASATSALPPGARAPHAIARVPVGDTALIKQYLDIGAQTLLVPMVDTPEQAQQLVRATRYAPEGVRGMGSALARSSRWQAYPRYVHEANQQICLLVQAETVEAMANLDAIAATPGVDGVFIGPADLSASMGHPGNPAHPDVQAAIQDGITRILRAGKAPGILATNEAQARQWLAAGALFVAVGVDTMLLTSAAQNLLARFRTGTDAAAAPRPAGY</sequence>
<dbReference type="OrthoDB" id="86160at2"/>
<dbReference type="Pfam" id="PF03328">
    <property type="entry name" value="HpcH_HpaI"/>
    <property type="match status" value="1"/>
</dbReference>
<keyword evidence="2" id="KW-0479">Metal-binding</keyword>
<evidence type="ECO:0000256" key="1">
    <source>
        <dbReference type="ARBA" id="ARBA00005568"/>
    </source>
</evidence>
<dbReference type="PANTHER" id="PTHR30502:SF0">
    <property type="entry name" value="PHOSPHOENOLPYRUVATE CARBOXYLASE FAMILY PROTEIN"/>
    <property type="match status" value="1"/>
</dbReference>
<dbReference type="GO" id="GO:0046872">
    <property type="term" value="F:metal ion binding"/>
    <property type="evidence" value="ECO:0007669"/>
    <property type="project" value="UniProtKB-KW"/>
</dbReference>
<comment type="similarity">
    <text evidence="1">Belongs to the HpcH/HpaI aldolase family.</text>
</comment>
<dbReference type="AlphaFoldDB" id="A0A235EM19"/>
<dbReference type="Proteomes" id="UP000215441">
    <property type="component" value="Unassembled WGS sequence"/>
</dbReference>
<comment type="caution">
    <text evidence="5">The sequence shown here is derived from an EMBL/GenBank/DDBJ whole genome shotgun (WGS) entry which is preliminary data.</text>
</comment>
<dbReference type="SUPFAM" id="SSF51621">
    <property type="entry name" value="Phosphoenolpyruvate/pyruvate domain"/>
    <property type="match status" value="1"/>
</dbReference>
<keyword evidence="6" id="KW-1185">Reference proteome</keyword>
<dbReference type="GO" id="GO:0016832">
    <property type="term" value="F:aldehyde-lyase activity"/>
    <property type="evidence" value="ECO:0007669"/>
    <property type="project" value="TreeGrafter"/>
</dbReference>
<dbReference type="FunFam" id="3.20.20.60:FF:000004">
    <property type="entry name" value="5-keto-4-deoxy-D-glucarate aldolase"/>
    <property type="match status" value="1"/>
</dbReference>
<evidence type="ECO:0000313" key="5">
    <source>
        <dbReference type="EMBL" id="OYD50078.1"/>
    </source>
</evidence>
<evidence type="ECO:0000313" key="6">
    <source>
        <dbReference type="Proteomes" id="UP000215441"/>
    </source>
</evidence>
<proteinExistence type="inferred from homology"/>
<reference evidence="5 6" key="1">
    <citation type="submission" date="2017-07" db="EMBL/GenBank/DDBJ databases">
        <title>Acidovorax KNDSW TSA 6 genome sequence and assembly.</title>
        <authorList>
            <person name="Mayilraj S."/>
        </authorList>
    </citation>
    <scope>NUCLEOTIDE SEQUENCE [LARGE SCALE GENOMIC DNA]</scope>
    <source>
        <strain evidence="5 6">KNDSW-TSA6</strain>
    </source>
</reference>
<dbReference type="EMBL" id="NOIG01000008">
    <property type="protein sequence ID" value="OYD50078.1"/>
    <property type="molecule type" value="Genomic_DNA"/>
</dbReference>
<evidence type="ECO:0000256" key="2">
    <source>
        <dbReference type="ARBA" id="ARBA00022723"/>
    </source>
</evidence>
<dbReference type="InterPro" id="IPR040442">
    <property type="entry name" value="Pyrv_kinase-like_dom_sf"/>
</dbReference>
<dbReference type="GO" id="GO:0005737">
    <property type="term" value="C:cytoplasm"/>
    <property type="evidence" value="ECO:0007669"/>
    <property type="project" value="TreeGrafter"/>
</dbReference>
<gene>
    <name evidence="5" type="ORF">CBY09_13570</name>
</gene>
<organism evidence="5 6">
    <name type="scientific">Acidovorax kalamii</name>
    <dbReference type="NCBI Taxonomy" id="2004485"/>
    <lineage>
        <taxon>Bacteria</taxon>
        <taxon>Pseudomonadati</taxon>
        <taxon>Pseudomonadota</taxon>
        <taxon>Betaproteobacteria</taxon>
        <taxon>Burkholderiales</taxon>
        <taxon>Comamonadaceae</taxon>
        <taxon>Acidovorax</taxon>
    </lineage>
</organism>